<proteinExistence type="inferred from homology"/>
<comment type="function">
    <text evidence="4 5">Required for flagellar hook formation. May act as a scaffolding protein.</text>
</comment>
<keyword evidence="8" id="KW-0282">Flagellum</keyword>
<dbReference type="Pfam" id="PF03963">
    <property type="entry name" value="FlgD"/>
    <property type="match status" value="1"/>
</dbReference>
<keyword evidence="8" id="KW-0966">Cell projection</keyword>
<sequence length="228" mass="23657">MDIPSTVAAPSQKAPSPGPDKSQSPEASTTISSDFDTFLQLLTAQIRNQDPLDPMKSEEFAVQLATFSNVEQSVRSNDLLEAILASGGGNEFTAMSSWIGRDVRAAMPVQFSGDPISLDPPLPKAGSRQELVVFNETGAEVYRRQVSSTGAPLDWAGTTTAGPMAGTGIYNFAVESFEAGTLVASEAVPAYARVSELRSGTSGPILAFAGGVEIAGSAVTAIREAGGQ</sequence>
<comment type="caution">
    <text evidence="8">The sequence shown here is derived from an EMBL/GenBank/DDBJ whole genome shotgun (WGS) entry which is preliminary data.</text>
</comment>
<dbReference type="RefSeq" id="WP_198916338.1">
    <property type="nucleotide sequence ID" value="NZ_JAEKPD010000009.1"/>
</dbReference>
<dbReference type="Proteomes" id="UP000642488">
    <property type="component" value="Unassembled WGS sequence"/>
</dbReference>
<keyword evidence="8" id="KW-0969">Cilium</keyword>
<name>A0A934ICJ9_9RHOB</name>
<accession>A0A934ICJ9</accession>
<feature type="region of interest" description="Disordered" evidence="6">
    <location>
        <begin position="1"/>
        <end position="30"/>
    </location>
</feature>
<dbReference type="EMBL" id="JAEKPD010000009">
    <property type="protein sequence ID" value="MBJ3763161.1"/>
    <property type="molecule type" value="Genomic_DNA"/>
</dbReference>
<evidence type="ECO:0000256" key="5">
    <source>
        <dbReference type="RuleBase" id="RU362076"/>
    </source>
</evidence>
<evidence type="ECO:0000313" key="9">
    <source>
        <dbReference type="Proteomes" id="UP000642488"/>
    </source>
</evidence>
<keyword evidence="9" id="KW-1185">Reference proteome</keyword>
<organism evidence="8 9">
    <name type="scientific">Palleronia pontilimi</name>
    <dbReference type="NCBI Taxonomy" id="1964209"/>
    <lineage>
        <taxon>Bacteria</taxon>
        <taxon>Pseudomonadati</taxon>
        <taxon>Pseudomonadota</taxon>
        <taxon>Alphaproteobacteria</taxon>
        <taxon>Rhodobacterales</taxon>
        <taxon>Roseobacteraceae</taxon>
        <taxon>Palleronia</taxon>
    </lineage>
</organism>
<dbReference type="InterPro" id="IPR025965">
    <property type="entry name" value="FlgD/Vpr_Ig-like"/>
</dbReference>
<feature type="compositionally biased region" description="Polar residues" evidence="6">
    <location>
        <begin position="21"/>
        <end position="30"/>
    </location>
</feature>
<evidence type="ECO:0000313" key="8">
    <source>
        <dbReference type="EMBL" id="MBJ3763161.1"/>
    </source>
</evidence>
<evidence type="ECO:0000256" key="1">
    <source>
        <dbReference type="ARBA" id="ARBA00010577"/>
    </source>
</evidence>
<evidence type="ECO:0000256" key="2">
    <source>
        <dbReference type="ARBA" id="ARBA00016013"/>
    </source>
</evidence>
<dbReference type="Pfam" id="PF13860">
    <property type="entry name" value="FlgD_ig"/>
    <property type="match status" value="1"/>
</dbReference>
<comment type="similarity">
    <text evidence="1 5">Belongs to the FlgD family.</text>
</comment>
<dbReference type="AlphaFoldDB" id="A0A934ICJ9"/>
<dbReference type="GO" id="GO:0044781">
    <property type="term" value="P:bacterial-type flagellum organization"/>
    <property type="evidence" value="ECO:0007669"/>
    <property type="project" value="UniProtKB-UniRule"/>
</dbReference>
<evidence type="ECO:0000259" key="7">
    <source>
        <dbReference type="Pfam" id="PF13860"/>
    </source>
</evidence>
<gene>
    <name evidence="8" type="primary">flgD</name>
    <name evidence="8" type="ORF">ILP92_10435</name>
</gene>
<evidence type="ECO:0000256" key="3">
    <source>
        <dbReference type="ARBA" id="ARBA00022795"/>
    </source>
</evidence>
<keyword evidence="3 5" id="KW-1005">Bacterial flagellum biogenesis</keyword>
<evidence type="ECO:0000256" key="4">
    <source>
        <dbReference type="ARBA" id="ARBA00024746"/>
    </source>
</evidence>
<feature type="domain" description="FlgD/Vpr Ig-like" evidence="7">
    <location>
        <begin position="112"/>
        <end position="176"/>
    </location>
</feature>
<reference evidence="8" key="1">
    <citation type="submission" date="2020-12" db="EMBL/GenBank/DDBJ databases">
        <title>Bacterial taxonomy.</title>
        <authorList>
            <person name="Pan X."/>
        </authorList>
    </citation>
    <scope>NUCLEOTIDE SEQUENCE</scope>
    <source>
        <strain evidence="8">KCTC 52957</strain>
    </source>
</reference>
<evidence type="ECO:0000256" key="6">
    <source>
        <dbReference type="SAM" id="MobiDB-lite"/>
    </source>
</evidence>
<protein>
    <recommendedName>
        <fullName evidence="2 5">Basal-body rod modification protein FlgD</fullName>
    </recommendedName>
</protein>
<dbReference type="InterPro" id="IPR005648">
    <property type="entry name" value="FlgD"/>
</dbReference>